<dbReference type="PRINTS" id="PR00463">
    <property type="entry name" value="EP450I"/>
</dbReference>
<evidence type="ECO:0000256" key="3">
    <source>
        <dbReference type="ARBA" id="ARBA00022617"/>
    </source>
</evidence>
<comment type="similarity">
    <text evidence="2 9">Belongs to the cytochrome P450 family.</text>
</comment>
<dbReference type="InterPro" id="IPR047146">
    <property type="entry name" value="Cyt_P450_E_CYP52_fungi"/>
</dbReference>
<evidence type="ECO:0000313" key="12">
    <source>
        <dbReference type="Proteomes" id="UP000076154"/>
    </source>
</evidence>
<evidence type="ECO:0000256" key="5">
    <source>
        <dbReference type="ARBA" id="ARBA00023002"/>
    </source>
</evidence>
<dbReference type="PRINTS" id="PR00385">
    <property type="entry name" value="P450"/>
</dbReference>
<reference evidence="11" key="1">
    <citation type="submission" date="2018-04" db="EMBL/GenBank/DDBJ databases">
        <title>Whole genome sequencing of Hypsizygus marmoreus.</title>
        <authorList>
            <person name="Choi I.-G."/>
            <person name="Min B."/>
            <person name="Kim J.-G."/>
            <person name="Kim S."/>
            <person name="Oh Y.-L."/>
            <person name="Kong W.-S."/>
            <person name="Park H."/>
            <person name="Jeong J."/>
            <person name="Song E.-S."/>
        </authorList>
    </citation>
    <scope>NUCLEOTIDE SEQUENCE [LARGE SCALE GENOMIC DNA]</scope>
    <source>
        <strain evidence="11">51987-8</strain>
    </source>
</reference>
<dbReference type="PANTHER" id="PTHR24287:SF1">
    <property type="entry name" value="P450, PUTATIVE (EUROFUNG)-RELATED"/>
    <property type="match status" value="1"/>
</dbReference>
<keyword evidence="4 8" id="KW-0479">Metal-binding</keyword>
<sequence>MPPGITYLATRLPAVLSPLAAVYLLNKAASAYFGNQLPVWAWIVPTVLAIPVALLVKVAFTDFVVRRRAAALGAVLPPRVNDRWPAGIGLLLESIQNLKTGYPGENFSEWVAKYGTTFNFRVLFENRFFTAEPEYIKAILATQFDSFEKGPHFYIQMSSFLGTGVFNSDGEMWKFHRAMTRPFFSKDRITHFDIFERHAQDAIQQLKERLREGYPVDIQDLVSRFTMDSATEFLFSKDVQSLRAGIPYPHYSPLSENPESAKHPANVFSKAFDGVQRMIAFRSRWGAAWPLTEFWKDKVKENMGPIYDFINPILAEAVRRHKASGGGEKKKADGDREVMDGESLLDHLMNYTDDEIVLRDETLNILLAGRDTTTNSISYAIYMLAQHPRVLSRLRDEILSKIGSSRRPTYEDMKDMKYLRAVINETLRLYPAVPFNVRTSKKATLWPSKIGGKPFYIPAGSKTPYSVFLMHRRTDLWGPDANEFDPDRFLDERLRKYLTPNPFIFLPFNAGPRICLGQQFAYHETSFFLIRLLQNFSSITMALEAHPPELLPPLSWKDAPGTKGDSLRPKTYLTMSILGGCWVRMEEDVEPMGTT</sequence>
<dbReference type="SUPFAM" id="SSF48264">
    <property type="entry name" value="Cytochrome P450"/>
    <property type="match status" value="1"/>
</dbReference>
<dbReference type="Gene3D" id="1.10.630.10">
    <property type="entry name" value="Cytochrome P450"/>
    <property type="match status" value="1"/>
</dbReference>
<evidence type="ECO:0000256" key="4">
    <source>
        <dbReference type="ARBA" id="ARBA00022723"/>
    </source>
</evidence>
<dbReference type="Proteomes" id="UP000076154">
    <property type="component" value="Unassembled WGS sequence"/>
</dbReference>
<dbReference type="InterPro" id="IPR036396">
    <property type="entry name" value="Cyt_P450_sf"/>
</dbReference>
<dbReference type="Pfam" id="PF00067">
    <property type="entry name" value="p450"/>
    <property type="match status" value="1"/>
</dbReference>
<dbReference type="InterPro" id="IPR001128">
    <property type="entry name" value="Cyt_P450"/>
</dbReference>
<comment type="caution">
    <text evidence="11">The sequence shown here is derived from an EMBL/GenBank/DDBJ whole genome shotgun (WGS) entry which is preliminary data.</text>
</comment>
<evidence type="ECO:0000256" key="8">
    <source>
        <dbReference type="PIRSR" id="PIRSR602401-1"/>
    </source>
</evidence>
<evidence type="ECO:0000256" key="2">
    <source>
        <dbReference type="ARBA" id="ARBA00010617"/>
    </source>
</evidence>
<comment type="cofactor">
    <cofactor evidence="1 8">
        <name>heme</name>
        <dbReference type="ChEBI" id="CHEBI:30413"/>
    </cofactor>
</comment>
<keyword evidence="10" id="KW-0472">Membrane</keyword>
<evidence type="ECO:0000256" key="9">
    <source>
        <dbReference type="RuleBase" id="RU000461"/>
    </source>
</evidence>
<accession>A0A369J2K3</accession>
<gene>
    <name evidence="11" type="ORF">Hypma_004016</name>
</gene>
<organism evidence="11 12">
    <name type="scientific">Hypsizygus marmoreus</name>
    <name type="common">White beech mushroom</name>
    <name type="synonym">Agaricus marmoreus</name>
    <dbReference type="NCBI Taxonomy" id="39966"/>
    <lineage>
        <taxon>Eukaryota</taxon>
        <taxon>Fungi</taxon>
        <taxon>Dikarya</taxon>
        <taxon>Basidiomycota</taxon>
        <taxon>Agaricomycotina</taxon>
        <taxon>Agaricomycetes</taxon>
        <taxon>Agaricomycetidae</taxon>
        <taxon>Agaricales</taxon>
        <taxon>Tricholomatineae</taxon>
        <taxon>Lyophyllaceae</taxon>
        <taxon>Hypsizygus</taxon>
    </lineage>
</organism>
<dbReference type="OrthoDB" id="1470350at2759"/>
<feature type="binding site" description="axial binding residue" evidence="8">
    <location>
        <position position="515"/>
    </location>
    <ligand>
        <name>heme</name>
        <dbReference type="ChEBI" id="CHEBI:30413"/>
    </ligand>
    <ligandPart>
        <name>Fe</name>
        <dbReference type="ChEBI" id="CHEBI:18248"/>
    </ligandPart>
</feature>
<dbReference type="GO" id="GO:0016705">
    <property type="term" value="F:oxidoreductase activity, acting on paired donors, with incorporation or reduction of molecular oxygen"/>
    <property type="evidence" value="ECO:0007669"/>
    <property type="project" value="InterPro"/>
</dbReference>
<dbReference type="EMBL" id="LUEZ02000146">
    <property type="protein sequence ID" value="RDB15622.1"/>
    <property type="molecule type" value="Genomic_DNA"/>
</dbReference>
<evidence type="ECO:0000313" key="11">
    <source>
        <dbReference type="EMBL" id="RDB15622.1"/>
    </source>
</evidence>
<protein>
    <submittedName>
        <fullName evidence="11">Uncharacterized protein</fullName>
    </submittedName>
</protein>
<dbReference type="PROSITE" id="PS00086">
    <property type="entry name" value="CYTOCHROME_P450"/>
    <property type="match status" value="1"/>
</dbReference>
<keyword evidence="5 9" id="KW-0560">Oxidoreductase</keyword>
<evidence type="ECO:0000256" key="7">
    <source>
        <dbReference type="ARBA" id="ARBA00023033"/>
    </source>
</evidence>
<evidence type="ECO:0000256" key="10">
    <source>
        <dbReference type="SAM" id="Phobius"/>
    </source>
</evidence>
<keyword evidence="6 8" id="KW-0408">Iron</keyword>
<evidence type="ECO:0000256" key="1">
    <source>
        <dbReference type="ARBA" id="ARBA00001971"/>
    </source>
</evidence>
<keyword evidence="10" id="KW-1133">Transmembrane helix</keyword>
<keyword evidence="7 9" id="KW-0503">Monooxygenase</keyword>
<dbReference type="InterPro" id="IPR002401">
    <property type="entry name" value="Cyt_P450_E_grp-I"/>
</dbReference>
<dbReference type="CDD" id="cd11063">
    <property type="entry name" value="CYP52"/>
    <property type="match status" value="1"/>
</dbReference>
<keyword evidence="12" id="KW-1185">Reference proteome</keyword>
<dbReference type="GO" id="GO:0005506">
    <property type="term" value="F:iron ion binding"/>
    <property type="evidence" value="ECO:0007669"/>
    <property type="project" value="InterPro"/>
</dbReference>
<dbReference type="InParanoid" id="A0A369J2K3"/>
<feature type="transmembrane region" description="Helical" evidence="10">
    <location>
        <begin position="39"/>
        <end position="60"/>
    </location>
</feature>
<keyword evidence="10" id="KW-0812">Transmembrane</keyword>
<dbReference type="GO" id="GO:0004497">
    <property type="term" value="F:monooxygenase activity"/>
    <property type="evidence" value="ECO:0007669"/>
    <property type="project" value="UniProtKB-KW"/>
</dbReference>
<dbReference type="PANTHER" id="PTHR24287">
    <property type="entry name" value="P450, PUTATIVE (EUROFUNG)-RELATED"/>
    <property type="match status" value="1"/>
</dbReference>
<feature type="transmembrane region" description="Helical" evidence="10">
    <location>
        <begin position="12"/>
        <end position="33"/>
    </location>
</feature>
<dbReference type="STRING" id="39966.A0A369J2K3"/>
<dbReference type="AlphaFoldDB" id="A0A369J2K3"/>
<dbReference type="InterPro" id="IPR017972">
    <property type="entry name" value="Cyt_P450_CS"/>
</dbReference>
<evidence type="ECO:0000256" key="6">
    <source>
        <dbReference type="ARBA" id="ARBA00023004"/>
    </source>
</evidence>
<dbReference type="GO" id="GO:0020037">
    <property type="term" value="F:heme binding"/>
    <property type="evidence" value="ECO:0007669"/>
    <property type="project" value="InterPro"/>
</dbReference>
<proteinExistence type="inferred from homology"/>
<name>A0A369J2K3_HYPMA</name>
<keyword evidence="3 8" id="KW-0349">Heme</keyword>